<keyword evidence="2" id="KW-1185">Reference proteome</keyword>
<proteinExistence type="predicted"/>
<evidence type="ECO:0000313" key="2">
    <source>
        <dbReference type="Proteomes" id="UP000672039"/>
    </source>
</evidence>
<dbReference type="RefSeq" id="WP_210223219.1">
    <property type="nucleotide sequence ID" value="NZ_CP072801.1"/>
</dbReference>
<evidence type="ECO:0000313" key="1">
    <source>
        <dbReference type="EMBL" id="QTR46900.1"/>
    </source>
</evidence>
<reference evidence="1 2" key="1">
    <citation type="submission" date="2021-04" db="EMBL/GenBank/DDBJ databases">
        <title>Genomics, taxonomy and metabolism of representatives of sulfur bacteria of the genus Thiothrix: Thiothrix fructosivorans QT, Thiothrix unzii A1T and three new species, Thiothrix subterranea sp. nov., Thiothrix litoralis sp. nov. and 'Candidatus Thiothrix anitrata' sp. nov.</title>
        <authorList>
            <person name="Ravin N.V."/>
            <person name="Smolyakov D."/>
            <person name="Rudenko T.S."/>
            <person name="Mardanov A.V."/>
            <person name="Beletsky A.V."/>
            <person name="Markov N.D."/>
            <person name="Fomenkov A.I."/>
            <person name="Roberts R.J."/>
            <person name="Karnachuk O.V."/>
            <person name="Novikov A."/>
            <person name="Grabovich M.Y."/>
        </authorList>
    </citation>
    <scope>NUCLEOTIDE SEQUENCE [LARGE SCALE GENOMIC DNA]</scope>
    <source>
        <strain evidence="1 2">AS</strain>
    </source>
</reference>
<dbReference type="EMBL" id="CP072801">
    <property type="protein sequence ID" value="QTR46900.1"/>
    <property type="molecule type" value="Genomic_DNA"/>
</dbReference>
<accession>A0ABX7WT98</accession>
<sequence>MNRYICQWDIEELYADLKTKLFADKEETLIRQQLMSIESACYSDTDKNHTLRYHPLLGVYRLR</sequence>
<organism evidence="1 2">
    <name type="scientific">Thiothrix litoralis</name>
    <dbReference type="NCBI Taxonomy" id="2891210"/>
    <lineage>
        <taxon>Bacteria</taxon>
        <taxon>Pseudomonadati</taxon>
        <taxon>Pseudomonadota</taxon>
        <taxon>Gammaproteobacteria</taxon>
        <taxon>Thiotrichales</taxon>
        <taxon>Thiotrichaceae</taxon>
        <taxon>Thiothrix</taxon>
    </lineage>
</organism>
<name>A0ABX7WT98_9GAMM</name>
<protein>
    <submittedName>
        <fullName evidence="1">Uncharacterized protein</fullName>
    </submittedName>
</protein>
<dbReference type="Proteomes" id="UP000672039">
    <property type="component" value="Chromosome"/>
</dbReference>
<gene>
    <name evidence="1" type="ORF">J9253_02845</name>
</gene>